<evidence type="ECO:0000313" key="5">
    <source>
        <dbReference type="Proteomes" id="UP000245081"/>
    </source>
</evidence>
<feature type="transmembrane region" description="Helical" evidence="3">
    <location>
        <begin position="6"/>
        <end position="23"/>
    </location>
</feature>
<organism evidence="4 5">
    <name type="scientific">Novimethylophilus kurashikiensis</name>
    <dbReference type="NCBI Taxonomy" id="1825523"/>
    <lineage>
        <taxon>Bacteria</taxon>
        <taxon>Pseudomonadati</taxon>
        <taxon>Pseudomonadota</taxon>
        <taxon>Betaproteobacteria</taxon>
        <taxon>Nitrosomonadales</taxon>
        <taxon>Methylophilaceae</taxon>
        <taxon>Novimethylophilus</taxon>
    </lineage>
</organism>
<name>A0A2R5FBS0_9PROT</name>
<feature type="transmembrane region" description="Helical" evidence="3">
    <location>
        <begin position="134"/>
        <end position="154"/>
    </location>
</feature>
<gene>
    <name evidence="4" type="ORF">NMK_3278</name>
</gene>
<protein>
    <recommendedName>
        <fullName evidence="6">Tetratricopeptide repeat protein</fullName>
    </recommendedName>
</protein>
<sequence>MLVRRFFSIVSLVIVLAIAFLAYRPGLSGTFIFDDYANILGNPRLSITNLDGASLQYAAVSGRSGPLARPISMVSFALNYYATGGNPFYFKLTNLVIHMLNGLGLYFLTRFLFEFYRRQIQLDLTESQVQWISLAVAAAWLLHPLGLTSVLYVVQRMTSLSAGFTIWALALFVWARGRMIEGRGGMIAVLVSLLLFFPLAVLSKENGALLPAFMLIFEMTIFRFTGNRNERIFLGVFYGVSVVLPALLLGGYTLLHPEWITGSYGGRDFSLAERLMTEARALWFYIKLILLPRISDMGLYHDDFPLSSGLLQPLSTLWAVLGLAALFLAAIALCQRAPLIALGVLFFLVGHVMESSVLALEIMHEHRNYLPMYGLLLPFIYYLLYPSKFQDTLRWRSLAAVGIVALFSVNTYARSTQWANPVDFGQSEAIHHPLSTRANFEAATIFSTVTFNDAKLQAQFQALARYYFQRALATSTNDTGGAFGLIFLDAQEGKPLDRRNFDELTRRLRYSVFVPTNGDRLLNLVRCQMNGGCNLSREDFDTLFTAALNNPTIGNSNKAMVFNAQNYYLNNIIHDTAGTIAAMHKAIEVEPSEIEYRFNLIRYLMALHRYPEAKQQLLQVRSMDKLSTYKADINIRLAQIAALGY</sequence>
<reference evidence="4 5" key="1">
    <citation type="journal article" date="2018" name="Environ. Microbiol.">
        <title>Isolation and genomic characterization of Novimethylophilus kurashikiensis gen. nov. sp. nov., a new lanthanide-dependent methylotrophic species of Methylophilaceae.</title>
        <authorList>
            <person name="Lv H."/>
            <person name="Sahin N."/>
            <person name="Tani A."/>
        </authorList>
    </citation>
    <scope>NUCLEOTIDE SEQUENCE [LARGE SCALE GENOMIC DNA]</scope>
    <source>
        <strain evidence="4 5">La2-4</strain>
    </source>
</reference>
<evidence type="ECO:0008006" key="6">
    <source>
        <dbReference type="Google" id="ProtNLM"/>
    </source>
</evidence>
<dbReference type="AlphaFoldDB" id="A0A2R5FBS0"/>
<feature type="transmembrane region" description="Helical" evidence="3">
    <location>
        <begin position="184"/>
        <end position="202"/>
    </location>
</feature>
<dbReference type="PANTHER" id="PTHR44227">
    <property type="match status" value="1"/>
</dbReference>
<comment type="caution">
    <text evidence="4">The sequence shown here is derived from an EMBL/GenBank/DDBJ whole genome shotgun (WGS) entry which is preliminary data.</text>
</comment>
<dbReference type="Proteomes" id="UP000245081">
    <property type="component" value="Unassembled WGS sequence"/>
</dbReference>
<feature type="transmembrane region" description="Helical" evidence="3">
    <location>
        <begin position="315"/>
        <end position="333"/>
    </location>
</feature>
<keyword evidence="2" id="KW-0802">TPR repeat</keyword>
<keyword evidence="3" id="KW-0472">Membrane</keyword>
<dbReference type="InterPro" id="IPR052346">
    <property type="entry name" value="O-mannosyl-transferase_TMTC"/>
</dbReference>
<feature type="transmembrane region" description="Helical" evidence="3">
    <location>
        <begin position="160"/>
        <end position="177"/>
    </location>
</feature>
<dbReference type="OrthoDB" id="8566379at2"/>
<evidence type="ECO:0000256" key="1">
    <source>
        <dbReference type="ARBA" id="ARBA00022737"/>
    </source>
</evidence>
<dbReference type="EMBL" id="BDOQ01000019">
    <property type="protein sequence ID" value="GBG15667.1"/>
    <property type="molecule type" value="Genomic_DNA"/>
</dbReference>
<evidence type="ECO:0000256" key="2">
    <source>
        <dbReference type="ARBA" id="ARBA00022803"/>
    </source>
</evidence>
<keyword evidence="1" id="KW-0677">Repeat</keyword>
<feature type="transmembrane region" description="Helical" evidence="3">
    <location>
        <begin position="95"/>
        <end position="113"/>
    </location>
</feature>
<feature type="transmembrane region" description="Helical" evidence="3">
    <location>
        <begin position="208"/>
        <end position="225"/>
    </location>
</feature>
<evidence type="ECO:0000256" key="3">
    <source>
        <dbReference type="SAM" id="Phobius"/>
    </source>
</evidence>
<evidence type="ECO:0000313" key="4">
    <source>
        <dbReference type="EMBL" id="GBG15667.1"/>
    </source>
</evidence>
<proteinExistence type="predicted"/>
<accession>A0A2R5FBS0</accession>
<feature type="transmembrane region" description="Helical" evidence="3">
    <location>
        <begin position="340"/>
        <end position="363"/>
    </location>
</feature>
<dbReference type="Gene3D" id="1.25.40.10">
    <property type="entry name" value="Tetratricopeptide repeat domain"/>
    <property type="match status" value="1"/>
</dbReference>
<keyword evidence="5" id="KW-1185">Reference proteome</keyword>
<feature type="transmembrane region" description="Helical" evidence="3">
    <location>
        <begin position="369"/>
        <end position="385"/>
    </location>
</feature>
<feature type="transmembrane region" description="Helical" evidence="3">
    <location>
        <begin position="232"/>
        <end position="255"/>
    </location>
</feature>
<dbReference type="InterPro" id="IPR011990">
    <property type="entry name" value="TPR-like_helical_dom_sf"/>
</dbReference>
<keyword evidence="3" id="KW-1133">Transmembrane helix</keyword>
<keyword evidence="3" id="KW-0812">Transmembrane</keyword>
<dbReference type="PANTHER" id="PTHR44227:SF3">
    <property type="entry name" value="PROTEIN O-MANNOSYL-TRANSFERASE TMTC4"/>
    <property type="match status" value="1"/>
</dbReference>